<dbReference type="GO" id="GO:0005886">
    <property type="term" value="C:plasma membrane"/>
    <property type="evidence" value="ECO:0007669"/>
    <property type="project" value="TreeGrafter"/>
</dbReference>
<dbReference type="EMBL" id="AP023355">
    <property type="protein sequence ID" value="BCJ36882.1"/>
    <property type="molecule type" value="Genomic_DNA"/>
</dbReference>
<dbReference type="Gene3D" id="2.60.200.40">
    <property type="match status" value="1"/>
</dbReference>
<evidence type="ECO:0000256" key="2">
    <source>
        <dbReference type="ARBA" id="ARBA00005983"/>
    </source>
</evidence>
<dbReference type="KEGG" id="atl:Athai_43850"/>
<keyword evidence="4" id="KW-0418">Kinase</keyword>
<dbReference type="Pfam" id="PF00781">
    <property type="entry name" value="DAGK_cat"/>
    <property type="match status" value="1"/>
</dbReference>
<dbReference type="RefSeq" id="WP_203963181.1">
    <property type="nucleotide sequence ID" value="NZ_AP023355.1"/>
</dbReference>
<keyword evidence="5" id="KW-1185">Reference proteome</keyword>
<dbReference type="AlphaFoldDB" id="A0A7R7DSA6"/>
<evidence type="ECO:0000313" key="5">
    <source>
        <dbReference type="Proteomes" id="UP000611640"/>
    </source>
</evidence>
<comment type="similarity">
    <text evidence="2">Belongs to the diacylglycerol/lipid kinase family.</text>
</comment>
<dbReference type="Gene3D" id="3.40.50.10330">
    <property type="entry name" value="Probable inorganic polyphosphate/atp-NAD kinase, domain 1"/>
    <property type="match status" value="1"/>
</dbReference>
<sequence>MRALLVVNPNATTTTERSRDVLARALRSEVDLEVGYTEGRGHAAQLAREAARGDVEVIVTLGGDGTVSEVVNGMLTDGPGAQVPALAVVPGGSTNVFARALGLPADWAEGTGVILEALREKRTRTIGLGRADDRWFTCSAGLGLDAATIQRVEQARTRGHTATKGLYVRSAMLQYLTGTDRRTAPITLRRPGAEPQRHLSLAIVQNTAPWTYFGTHPVNPNPDAGFDTGLDVLALRGLPLAASLRVVQQTLSLRSRPRGKRVVSLHDISEFTLSCLTPLAFQVDGDYLDERDEITFRSAPEALRVVC</sequence>
<dbReference type="InterPro" id="IPR050187">
    <property type="entry name" value="Lipid_Phosphate_FormReg"/>
</dbReference>
<reference evidence="4 5" key="1">
    <citation type="submission" date="2020-08" db="EMBL/GenBank/DDBJ databases">
        <title>Whole genome shotgun sequence of Actinocatenispora thailandica NBRC 105041.</title>
        <authorList>
            <person name="Komaki H."/>
            <person name="Tamura T."/>
        </authorList>
    </citation>
    <scope>NUCLEOTIDE SEQUENCE [LARGE SCALE GENOMIC DNA]</scope>
    <source>
        <strain evidence="4 5">NBRC 105041</strain>
    </source>
</reference>
<proteinExistence type="inferred from homology"/>
<protein>
    <submittedName>
        <fullName evidence="4">Diacylglycerol kinase</fullName>
    </submittedName>
</protein>
<feature type="domain" description="DAGKc" evidence="3">
    <location>
        <begin position="1"/>
        <end position="135"/>
    </location>
</feature>
<evidence type="ECO:0000313" key="4">
    <source>
        <dbReference type="EMBL" id="BCJ36882.1"/>
    </source>
</evidence>
<dbReference type="SUPFAM" id="SSF111331">
    <property type="entry name" value="NAD kinase/diacylglycerol kinase-like"/>
    <property type="match status" value="1"/>
</dbReference>
<dbReference type="Proteomes" id="UP000611640">
    <property type="component" value="Chromosome"/>
</dbReference>
<comment type="cofactor">
    <cofactor evidence="1">
        <name>Mg(2+)</name>
        <dbReference type="ChEBI" id="CHEBI:18420"/>
    </cofactor>
</comment>
<organism evidence="4 5">
    <name type="scientific">Actinocatenispora thailandica</name>
    <dbReference type="NCBI Taxonomy" id="227318"/>
    <lineage>
        <taxon>Bacteria</taxon>
        <taxon>Bacillati</taxon>
        <taxon>Actinomycetota</taxon>
        <taxon>Actinomycetes</taxon>
        <taxon>Micromonosporales</taxon>
        <taxon>Micromonosporaceae</taxon>
        <taxon>Actinocatenispora</taxon>
    </lineage>
</organism>
<dbReference type="InterPro" id="IPR001206">
    <property type="entry name" value="Diacylglycerol_kinase_cat_dom"/>
</dbReference>
<dbReference type="InterPro" id="IPR016064">
    <property type="entry name" value="NAD/diacylglycerol_kinase_sf"/>
</dbReference>
<keyword evidence="4" id="KW-0808">Transferase</keyword>
<evidence type="ECO:0000256" key="1">
    <source>
        <dbReference type="ARBA" id="ARBA00001946"/>
    </source>
</evidence>
<accession>A0A7R7DSA6</accession>
<dbReference type="PANTHER" id="PTHR12358">
    <property type="entry name" value="SPHINGOSINE KINASE"/>
    <property type="match status" value="1"/>
</dbReference>
<dbReference type="SMART" id="SM00046">
    <property type="entry name" value="DAGKc"/>
    <property type="match status" value="1"/>
</dbReference>
<dbReference type="PROSITE" id="PS50146">
    <property type="entry name" value="DAGK"/>
    <property type="match status" value="1"/>
</dbReference>
<evidence type="ECO:0000259" key="3">
    <source>
        <dbReference type="PROSITE" id="PS50146"/>
    </source>
</evidence>
<dbReference type="PANTHER" id="PTHR12358:SF106">
    <property type="entry name" value="LIPID KINASE YEGS"/>
    <property type="match status" value="1"/>
</dbReference>
<gene>
    <name evidence="4" type="ORF">Athai_43850</name>
</gene>
<dbReference type="GO" id="GO:0004143">
    <property type="term" value="F:ATP-dependent diacylglycerol kinase activity"/>
    <property type="evidence" value="ECO:0007669"/>
    <property type="project" value="TreeGrafter"/>
</dbReference>
<name>A0A7R7DSA6_9ACTN</name>
<dbReference type="InterPro" id="IPR017438">
    <property type="entry name" value="ATP-NAD_kinase_N"/>
</dbReference>